<dbReference type="AlphaFoldDB" id="A0AAF0E4M6"/>
<proteinExistence type="inferred from homology"/>
<dbReference type="Gene3D" id="3.40.50.12780">
    <property type="entry name" value="N-terminal domain of ligase-like"/>
    <property type="match status" value="1"/>
</dbReference>
<evidence type="ECO:0000256" key="2">
    <source>
        <dbReference type="ARBA" id="ARBA00022598"/>
    </source>
</evidence>
<dbReference type="Gene3D" id="3.30.300.30">
    <property type="match status" value="1"/>
</dbReference>
<dbReference type="EMBL" id="CP119935">
    <property type="protein sequence ID" value="WFD03013.1"/>
    <property type="molecule type" value="Genomic_DNA"/>
</dbReference>
<keyword evidence="6" id="KW-1185">Reference proteome</keyword>
<accession>A0AAF0E4M6</accession>
<dbReference type="CDD" id="cd05911">
    <property type="entry name" value="Firefly_Luc_like"/>
    <property type="match status" value="1"/>
</dbReference>
<name>A0AAF0E4M6_9BASI</name>
<evidence type="ECO:0000256" key="1">
    <source>
        <dbReference type="ARBA" id="ARBA00006432"/>
    </source>
</evidence>
<protein>
    <recommendedName>
        <fullName evidence="7">Acetyl-CoA synthetase-like protein</fullName>
    </recommendedName>
</protein>
<dbReference type="GO" id="GO:0016405">
    <property type="term" value="F:CoA-ligase activity"/>
    <property type="evidence" value="ECO:0007669"/>
    <property type="project" value="TreeGrafter"/>
</dbReference>
<dbReference type="Pfam" id="PF13193">
    <property type="entry name" value="AMP-binding_C"/>
    <property type="match status" value="1"/>
</dbReference>
<evidence type="ECO:0000313" key="6">
    <source>
        <dbReference type="Proteomes" id="UP001214603"/>
    </source>
</evidence>
<gene>
    <name evidence="5" type="ORF">MOBT1_001702</name>
</gene>
<dbReference type="InterPro" id="IPR000873">
    <property type="entry name" value="AMP-dep_synth/lig_dom"/>
</dbReference>
<dbReference type="InterPro" id="IPR025110">
    <property type="entry name" value="AMP-bd_C"/>
</dbReference>
<dbReference type="InterPro" id="IPR042099">
    <property type="entry name" value="ANL_N_sf"/>
</dbReference>
<evidence type="ECO:0008006" key="7">
    <source>
        <dbReference type="Google" id="ProtNLM"/>
    </source>
</evidence>
<evidence type="ECO:0000259" key="4">
    <source>
        <dbReference type="Pfam" id="PF13193"/>
    </source>
</evidence>
<dbReference type="PROSITE" id="PS00455">
    <property type="entry name" value="AMP_BINDING"/>
    <property type="match status" value="1"/>
</dbReference>
<sequence length="559" mass="61273">MAHILTSPEPYNPVAVPSGNLYDWITSNPLGAKPSDTAQYRVDGKTISRGTITDLAGKFAFFLRNTLGLKEDERVAIIAPNSTLYSVAVLGIVRAGLVAVPLNPIYSVEELEHPVIDSDISAFLVFPPIVPNVRKVLERTKRSFTVPNGQPAIWLIDEADEVRPTKTGERSFISALTESLPTQTIADPRDRVAVIVYSSGTSGKPKGVQLTHTNLKAGTETLFLHSQGDVGPKQVAIAVLPMFHIFGLTVLVLSSFLLDMRIVVVPRFDLEVFCAVVQKYKVTFALVVPPMILGLAKHPVIDKYDLSSLRILLSGAAPLGIELGNEVERRLPNVRVTQGYGLSETSPVITYAHHQEYRNHKGSCGSVLPGVYVRLVDNDGNDVGDKQGKDGLPGEMWAKGDIVMKGYRNNKAATDECLTSDGWFKTGDIAICKDNFLYIVDRKKELIKYKGFQVPPAELESVLLGNPDVADVAVVGVHDKEQATELPRAYVVPKPTVIDLRNSTPEQQQEVGKRIQDWLGSRVANHKKLRGGVVLIEEVPKSSAGKILRRQLRDRANTK</sequence>
<dbReference type="SUPFAM" id="SSF56801">
    <property type="entry name" value="Acetyl-CoA synthetase-like"/>
    <property type="match status" value="1"/>
</dbReference>
<feature type="domain" description="AMP-dependent synthetase/ligase" evidence="3">
    <location>
        <begin position="33"/>
        <end position="407"/>
    </location>
</feature>
<feature type="domain" description="AMP-binding enzyme C-terminal" evidence="4">
    <location>
        <begin position="458"/>
        <end position="546"/>
    </location>
</feature>
<evidence type="ECO:0000259" key="3">
    <source>
        <dbReference type="Pfam" id="PF00501"/>
    </source>
</evidence>
<keyword evidence="2" id="KW-0436">Ligase</keyword>
<reference evidence="5" key="1">
    <citation type="submission" date="2023-03" db="EMBL/GenBank/DDBJ databases">
        <title>Mating type loci evolution in Malassezia.</title>
        <authorList>
            <person name="Coelho M.A."/>
        </authorList>
    </citation>
    <scope>NUCLEOTIDE SEQUENCE</scope>
    <source>
        <strain evidence="5">CBS 7876</strain>
    </source>
</reference>
<dbReference type="InterPro" id="IPR020845">
    <property type="entry name" value="AMP-binding_CS"/>
</dbReference>
<comment type="similarity">
    <text evidence="1">Belongs to the ATP-dependent AMP-binding enzyme family.</text>
</comment>
<dbReference type="Proteomes" id="UP001214603">
    <property type="component" value="Chromosome 2"/>
</dbReference>
<dbReference type="Pfam" id="PF00501">
    <property type="entry name" value="AMP-binding"/>
    <property type="match status" value="1"/>
</dbReference>
<dbReference type="InterPro" id="IPR045851">
    <property type="entry name" value="AMP-bd_C_sf"/>
</dbReference>
<organism evidence="5 6">
    <name type="scientific">Malassezia obtusa</name>
    <dbReference type="NCBI Taxonomy" id="76774"/>
    <lineage>
        <taxon>Eukaryota</taxon>
        <taxon>Fungi</taxon>
        <taxon>Dikarya</taxon>
        <taxon>Basidiomycota</taxon>
        <taxon>Ustilaginomycotina</taxon>
        <taxon>Malasseziomycetes</taxon>
        <taxon>Malasseziales</taxon>
        <taxon>Malasseziaceae</taxon>
        <taxon>Malassezia</taxon>
    </lineage>
</organism>
<evidence type="ECO:0000313" key="5">
    <source>
        <dbReference type="EMBL" id="WFD03013.1"/>
    </source>
</evidence>
<dbReference type="PANTHER" id="PTHR24096:SF149">
    <property type="entry name" value="AMP-BINDING DOMAIN-CONTAINING PROTEIN-RELATED"/>
    <property type="match status" value="1"/>
</dbReference>
<dbReference type="PANTHER" id="PTHR24096">
    <property type="entry name" value="LONG-CHAIN-FATTY-ACID--COA LIGASE"/>
    <property type="match status" value="1"/>
</dbReference>